<dbReference type="Proteomes" id="UP000019202">
    <property type="component" value="Unassembled WGS sequence"/>
</dbReference>
<keyword evidence="1" id="KW-0812">Transmembrane</keyword>
<keyword evidence="1" id="KW-0472">Membrane</keyword>
<name>W1IZY8_9GAMM</name>
<evidence type="ECO:0000256" key="1">
    <source>
        <dbReference type="SAM" id="Phobius"/>
    </source>
</evidence>
<organism evidence="2 3">
    <name type="scientific">Xenorhabdus szentirmaii DSM 16338</name>
    <dbReference type="NCBI Taxonomy" id="1427518"/>
    <lineage>
        <taxon>Bacteria</taxon>
        <taxon>Pseudomonadati</taxon>
        <taxon>Pseudomonadota</taxon>
        <taxon>Gammaproteobacteria</taxon>
        <taxon>Enterobacterales</taxon>
        <taxon>Morganellaceae</taxon>
        <taxon>Xenorhabdus</taxon>
    </lineage>
</organism>
<reference evidence="2" key="1">
    <citation type="submission" date="2013-11" db="EMBL/GenBank/DDBJ databases">
        <title>Draft genome sequence and annotation of the entomopathogenic bacteria, Xenorhabdus cabanillasi strain JM26 and Xenorhabdus szentirmai strain DSM 16338.</title>
        <authorList>
            <person name="Gualtieri M."/>
            <person name="Ogier J.C."/>
            <person name="Pages S."/>
            <person name="Givaudan A."/>
            <person name="Gaudriault S."/>
        </authorList>
    </citation>
    <scope>NUCLEOTIDE SEQUENCE [LARGE SCALE GENOMIC DNA]</scope>
    <source>
        <strain evidence="2">DSM 16338</strain>
    </source>
</reference>
<evidence type="ECO:0000313" key="2">
    <source>
        <dbReference type="EMBL" id="CDL84014.1"/>
    </source>
</evidence>
<keyword evidence="1" id="KW-1133">Transmembrane helix</keyword>
<dbReference type="EMBL" id="CBXF010000099">
    <property type="protein sequence ID" value="CDL84014.1"/>
    <property type="molecule type" value="Genomic_DNA"/>
</dbReference>
<accession>W1IZY8</accession>
<gene>
    <name evidence="2" type="ORF">XSR1_40057</name>
</gene>
<comment type="caution">
    <text evidence="2">The sequence shown here is derived from an EMBL/GenBank/DDBJ whole genome shotgun (WGS) entry which is preliminary data.</text>
</comment>
<evidence type="ECO:0000313" key="3">
    <source>
        <dbReference type="Proteomes" id="UP000019202"/>
    </source>
</evidence>
<protein>
    <submittedName>
        <fullName evidence="2">Uncharacterized protein</fullName>
    </submittedName>
</protein>
<dbReference type="AlphaFoldDB" id="W1IZY8"/>
<proteinExistence type="predicted"/>
<keyword evidence="3" id="KW-1185">Reference proteome</keyword>
<feature type="transmembrane region" description="Helical" evidence="1">
    <location>
        <begin position="66"/>
        <end position="85"/>
    </location>
</feature>
<sequence length="86" mass="9642">MFKLNKRLIAGITMEEMSIPTAGSADIIPRSVDVYCCPASFKLTIGSVYPMANPTRDAPNMIDTMYNLLTLAVILSFYLLFIRLYD</sequence>